<dbReference type="AlphaFoldDB" id="A0AAV9W8R9"/>
<reference evidence="2 3" key="1">
    <citation type="submission" date="2023-08" db="EMBL/GenBank/DDBJ databases">
        <authorList>
            <person name="Palmer J.M."/>
        </authorList>
    </citation>
    <scope>NUCLEOTIDE SEQUENCE [LARGE SCALE GENOMIC DNA]</scope>
    <source>
        <strain evidence="2 3">TWF481</strain>
    </source>
</reference>
<evidence type="ECO:0000256" key="1">
    <source>
        <dbReference type="SAM" id="MobiDB-lite"/>
    </source>
</evidence>
<organism evidence="2 3">
    <name type="scientific">Arthrobotrys musiformis</name>
    <dbReference type="NCBI Taxonomy" id="47236"/>
    <lineage>
        <taxon>Eukaryota</taxon>
        <taxon>Fungi</taxon>
        <taxon>Dikarya</taxon>
        <taxon>Ascomycota</taxon>
        <taxon>Pezizomycotina</taxon>
        <taxon>Orbiliomycetes</taxon>
        <taxon>Orbiliales</taxon>
        <taxon>Orbiliaceae</taxon>
        <taxon>Arthrobotrys</taxon>
    </lineage>
</organism>
<keyword evidence="3" id="KW-1185">Reference proteome</keyword>
<feature type="compositionally biased region" description="Basic and acidic residues" evidence="1">
    <location>
        <begin position="471"/>
        <end position="482"/>
    </location>
</feature>
<comment type="caution">
    <text evidence="2">The sequence shown here is derived from an EMBL/GenBank/DDBJ whole genome shotgun (WGS) entry which is preliminary data.</text>
</comment>
<evidence type="ECO:0008006" key="4">
    <source>
        <dbReference type="Google" id="ProtNLM"/>
    </source>
</evidence>
<evidence type="ECO:0000313" key="2">
    <source>
        <dbReference type="EMBL" id="KAK6503244.1"/>
    </source>
</evidence>
<feature type="region of interest" description="Disordered" evidence="1">
    <location>
        <begin position="461"/>
        <end position="490"/>
    </location>
</feature>
<protein>
    <recommendedName>
        <fullName evidence="4">F-box domain-containing protein</fullName>
    </recommendedName>
</protein>
<dbReference type="EMBL" id="JAVHJL010000005">
    <property type="protein sequence ID" value="KAK6503244.1"/>
    <property type="molecule type" value="Genomic_DNA"/>
</dbReference>
<name>A0AAV9W8R9_9PEZI</name>
<dbReference type="Proteomes" id="UP001370758">
    <property type="component" value="Unassembled WGS sequence"/>
</dbReference>
<gene>
    <name evidence="2" type="ORF">TWF481_008273</name>
</gene>
<sequence>MASLEDIGRRIPELLFDILEYLNPQDTFSLLLAGKDFYSVCHKQLWKDLRVYKVGVSNDEHPHESISPKILKSIDAYGVEGSGLGSTRSLRLHRESLRYQAPEFVESGLCSKLGLLLEGGELELDCVELSYFCSNMKSWQKRTKPQILLFLKLMGDYLLERGTKGFSLILTMTCDPGIIIDVPFPLQSVTDLRLEMDWTIGLFEPLNARSSRWVSGTQRVSVIRAGGEEQVLFSLPGLRNEDRGNDAVHPDDSDLTTQADQCVFNHEIITALIEMLLQTVNLKYLSIRTSKHQPDVEYKNLRLAPESTPVVLRDTIKNIPKLHTLEIIGRFFHPSYFITPPESVQRVVYDGFFSHEWFERFSRCSFPNVRDLRVSFTTINIEGLWCGPSVEQNKLVIKDVEVTGVRRCELIAVGRATVGLELAMIKRNKGLTEDSKRRLAGVFAKNVQRFDDEEVLRRGLEFMSPSPPSSVDEKCLGEKTSDSDDADWDEETRDMIRECLKSTPGVWEKVQRVRDESD</sequence>
<evidence type="ECO:0000313" key="3">
    <source>
        <dbReference type="Proteomes" id="UP001370758"/>
    </source>
</evidence>
<proteinExistence type="predicted"/>
<accession>A0AAV9W8R9</accession>